<name>A0A803QJQ1_CANSA</name>
<dbReference type="Gramene" id="evm.model.10.1434">
    <property type="protein sequence ID" value="cds.evm.model.10.1434"/>
    <property type="gene ID" value="evm.TU.10.1434"/>
</dbReference>
<dbReference type="AlphaFoldDB" id="A0A803QJQ1"/>
<evidence type="ECO:0000313" key="2">
    <source>
        <dbReference type="Proteomes" id="UP000596661"/>
    </source>
</evidence>
<protein>
    <submittedName>
        <fullName evidence="1">Uncharacterized protein</fullName>
    </submittedName>
</protein>
<dbReference type="Proteomes" id="UP000596661">
    <property type="component" value="Unassembled WGS sequence"/>
</dbReference>
<keyword evidence="2" id="KW-1185">Reference proteome</keyword>
<evidence type="ECO:0000313" key="1">
    <source>
        <dbReference type="EnsemblPlants" id="cds.evm.model.10.1434"/>
    </source>
</evidence>
<reference evidence="1" key="1">
    <citation type="submission" date="2021-03" db="UniProtKB">
        <authorList>
            <consortium name="EnsemblPlants"/>
        </authorList>
    </citation>
    <scope>IDENTIFICATION</scope>
</reference>
<proteinExistence type="predicted"/>
<organism evidence="1 2">
    <name type="scientific">Cannabis sativa</name>
    <name type="common">Hemp</name>
    <name type="synonym">Marijuana</name>
    <dbReference type="NCBI Taxonomy" id="3483"/>
    <lineage>
        <taxon>Eukaryota</taxon>
        <taxon>Viridiplantae</taxon>
        <taxon>Streptophyta</taxon>
        <taxon>Embryophyta</taxon>
        <taxon>Tracheophyta</taxon>
        <taxon>Spermatophyta</taxon>
        <taxon>Magnoliopsida</taxon>
        <taxon>eudicotyledons</taxon>
        <taxon>Gunneridae</taxon>
        <taxon>Pentapetalae</taxon>
        <taxon>rosids</taxon>
        <taxon>fabids</taxon>
        <taxon>Rosales</taxon>
        <taxon>Cannabaceae</taxon>
        <taxon>Cannabis</taxon>
    </lineage>
</organism>
<dbReference type="EMBL" id="UZAU01000821">
    <property type="status" value="NOT_ANNOTATED_CDS"/>
    <property type="molecule type" value="Genomic_DNA"/>
</dbReference>
<accession>A0A803QJQ1</accession>
<sequence>MRINNRKLEFYKLEKYPDVCCPTSFTMQSPDLWEYWFFSLGFPVKMVLNLSLDFKIPAPVPGTPESEELKKRLALYRSFWEEELKVEDLVSTQLLWEHGLIAKSQSVDNISNIGLGYAQQIIVEVSKIMKES</sequence>
<dbReference type="EnsemblPlants" id="evm.model.10.1434">
    <property type="protein sequence ID" value="cds.evm.model.10.1434"/>
    <property type="gene ID" value="evm.TU.10.1434"/>
</dbReference>